<dbReference type="Pfam" id="PF13692">
    <property type="entry name" value="Glyco_trans_1_4"/>
    <property type="match status" value="1"/>
</dbReference>
<dbReference type="SUPFAM" id="SSF53756">
    <property type="entry name" value="UDP-Glycosyltransferase/glycogen phosphorylase"/>
    <property type="match status" value="1"/>
</dbReference>
<gene>
    <name evidence="1" type="ORF">HNV10_12320</name>
</gene>
<name>A0ABX2E7M2_9FLAO</name>
<comment type="caution">
    <text evidence="1">The sequence shown here is derived from an EMBL/GenBank/DDBJ whole genome shotgun (WGS) entry which is preliminary data.</text>
</comment>
<reference evidence="1 2" key="1">
    <citation type="journal article" date="2015" name="Int. J. Syst. Evol. Microbiol.">
        <title>Winogradskyella litoriviva sp. nov., isolated from coastal seawater.</title>
        <authorList>
            <person name="Nedashkovskaya O.I."/>
            <person name="Kukhlevskiy A.D."/>
            <person name="Zhukova N.V."/>
            <person name="Kim S.J."/>
            <person name="Rhee S.K."/>
            <person name="Mikhailov V.V."/>
        </authorList>
    </citation>
    <scope>NUCLEOTIDE SEQUENCE [LARGE SCALE GENOMIC DNA]</scope>
    <source>
        <strain evidence="1 2">KMM6491</strain>
    </source>
</reference>
<accession>A0ABX2E7M2</accession>
<evidence type="ECO:0000313" key="1">
    <source>
        <dbReference type="EMBL" id="NRD24036.1"/>
    </source>
</evidence>
<organism evidence="1 2">
    <name type="scientific">Winogradskyella litoriviva</name>
    <dbReference type="NCBI Taxonomy" id="1220182"/>
    <lineage>
        <taxon>Bacteria</taxon>
        <taxon>Pseudomonadati</taxon>
        <taxon>Bacteroidota</taxon>
        <taxon>Flavobacteriia</taxon>
        <taxon>Flavobacteriales</taxon>
        <taxon>Flavobacteriaceae</taxon>
        <taxon>Winogradskyella</taxon>
    </lineage>
</organism>
<dbReference type="EMBL" id="JABRWQ010000005">
    <property type="protein sequence ID" value="NRD24036.1"/>
    <property type="molecule type" value="Genomic_DNA"/>
</dbReference>
<protein>
    <submittedName>
        <fullName evidence="1">Glycosyltransferase</fullName>
    </submittedName>
</protein>
<keyword evidence="2" id="KW-1185">Reference proteome</keyword>
<sequence>MKKKLLVIGFVWPEPKSSAAGSRMLQLVAQFQNQGYAVTFASAAKTSNNTFDLSSINVATQPILLNDSSFDVFIKDLNPDAVLFDRFMTEEQYGWRVAEQCSDALRLLDTEDFHGLRKAREVALKQNESVSISHLQNEITKREIASIYRCDLSLMISEAEIEILTKQFKIDRGLLYYLPFLLEPMQQKTINQLPTFEARQHFVTIGNFLHAPNYDAVLYLKKSIWPLIRKQLPKAELHIYGAYESQKVTQLNNKKEGFLIKGFAEDVNEVMQNAKVCLASLRFGAGLKGKLADAIENGTPCVMTTIAAEGLFGDLETNGFIEDQPEVFAEKAVLLYNATNIWKQKQQNGFNILKQRFNRLDFETEFAIHINGLSTNLKSHREQNFIGQLLMHQTMQSTKYMSKWIAAKNG</sequence>
<proteinExistence type="predicted"/>
<evidence type="ECO:0000313" key="2">
    <source>
        <dbReference type="Proteomes" id="UP000805085"/>
    </source>
</evidence>
<dbReference type="Gene3D" id="3.40.50.2000">
    <property type="entry name" value="Glycogen Phosphorylase B"/>
    <property type="match status" value="1"/>
</dbReference>
<dbReference type="RefSeq" id="WP_173301687.1">
    <property type="nucleotide sequence ID" value="NZ_JABRWQ010000005.1"/>
</dbReference>
<dbReference type="Proteomes" id="UP000805085">
    <property type="component" value="Unassembled WGS sequence"/>
</dbReference>